<dbReference type="InterPro" id="IPR011014">
    <property type="entry name" value="MscS_channel_TM-2"/>
</dbReference>
<feature type="transmembrane region" description="Helical" evidence="10">
    <location>
        <begin position="726"/>
        <end position="748"/>
    </location>
</feature>
<dbReference type="Pfam" id="PF00924">
    <property type="entry name" value="MS_channel_2nd"/>
    <property type="match status" value="1"/>
</dbReference>
<evidence type="ECO:0000259" key="13">
    <source>
        <dbReference type="Pfam" id="PF12794"/>
    </source>
</evidence>
<dbReference type="RefSeq" id="WP_235506959.1">
    <property type="nucleotide sequence ID" value="NZ_JAUORK010000038.1"/>
</dbReference>
<comment type="similarity">
    <text evidence="2">Belongs to the MscS (TC 1.A.23) family.</text>
</comment>
<dbReference type="SUPFAM" id="SSF82689">
    <property type="entry name" value="Mechanosensitive channel protein MscS (YggB), C-terminal domain"/>
    <property type="match status" value="1"/>
</dbReference>
<dbReference type="PANTHER" id="PTHR30347:SF1">
    <property type="entry name" value="MECHANOSENSITIVE CHANNEL MSCK"/>
    <property type="match status" value="1"/>
</dbReference>
<feature type="domain" description="Mechanosensitive ion channel MscS" evidence="12">
    <location>
        <begin position="931"/>
        <end position="996"/>
    </location>
</feature>
<feature type="coiled-coil region" evidence="8">
    <location>
        <begin position="416"/>
        <end position="443"/>
    </location>
</feature>
<dbReference type="PROSITE" id="PS01246">
    <property type="entry name" value="UPF0003"/>
    <property type="match status" value="1"/>
</dbReference>
<feature type="signal peptide" evidence="11">
    <location>
        <begin position="1"/>
        <end position="31"/>
    </location>
</feature>
<accession>A0AAP4U3G4</accession>
<evidence type="ECO:0000256" key="11">
    <source>
        <dbReference type="SAM" id="SignalP"/>
    </source>
</evidence>
<dbReference type="Gene3D" id="2.30.30.60">
    <property type="match status" value="1"/>
</dbReference>
<feature type="domain" description="Mechanosensitive ion channel MscS porin" evidence="14">
    <location>
        <begin position="42"/>
        <end position="277"/>
    </location>
</feature>
<dbReference type="InterPro" id="IPR006686">
    <property type="entry name" value="MscS_channel_CS"/>
</dbReference>
<evidence type="ECO:0000256" key="5">
    <source>
        <dbReference type="ARBA" id="ARBA00022729"/>
    </source>
</evidence>
<evidence type="ECO:0000259" key="12">
    <source>
        <dbReference type="Pfam" id="PF00924"/>
    </source>
</evidence>
<feature type="transmembrane region" description="Helical" evidence="10">
    <location>
        <begin position="581"/>
        <end position="603"/>
    </location>
</feature>
<feature type="transmembrane region" description="Helical" evidence="10">
    <location>
        <begin position="553"/>
        <end position="575"/>
    </location>
</feature>
<dbReference type="FunFam" id="1.10.287.1260:FF:000002">
    <property type="entry name" value="Potassium efflux system KefA"/>
    <property type="match status" value="1"/>
</dbReference>
<dbReference type="InterPro" id="IPR024393">
    <property type="entry name" value="MscS_porin"/>
</dbReference>
<dbReference type="GO" id="GO:0009992">
    <property type="term" value="P:intracellular water homeostasis"/>
    <property type="evidence" value="ECO:0007669"/>
    <property type="project" value="TreeGrafter"/>
</dbReference>
<organism evidence="17 18">
    <name type="scientific">Cobetia amphilecti</name>
    <dbReference type="NCBI Taxonomy" id="1055104"/>
    <lineage>
        <taxon>Bacteria</taxon>
        <taxon>Pseudomonadati</taxon>
        <taxon>Pseudomonadota</taxon>
        <taxon>Gammaproteobacteria</taxon>
        <taxon>Oceanospirillales</taxon>
        <taxon>Halomonadaceae</taxon>
        <taxon>Cobetia</taxon>
    </lineage>
</organism>
<feature type="region of interest" description="Disordered" evidence="9">
    <location>
        <begin position="1106"/>
        <end position="1181"/>
    </location>
</feature>
<evidence type="ECO:0000256" key="9">
    <source>
        <dbReference type="SAM" id="MobiDB-lite"/>
    </source>
</evidence>
<evidence type="ECO:0000256" key="8">
    <source>
        <dbReference type="SAM" id="Coils"/>
    </source>
</evidence>
<dbReference type="NCBIfam" id="NF008438">
    <property type="entry name" value="PRK11281.1"/>
    <property type="match status" value="1"/>
</dbReference>
<dbReference type="Gene3D" id="1.10.287.1260">
    <property type="match status" value="1"/>
</dbReference>
<evidence type="ECO:0000259" key="15">
    <source>
        <dbReference type="Pfam" id="PF21082"/>
    </source>
</evidence>
<keyword evidence="4 10" id="KW-0812">Transmembrane</keyword>
<dbReference type="Pfam" id="PF21088">
    <property type="entry name" value="MS_channel_1st"/>
    <property type="match status" value="1"/>
</dbReference>
<feature type="transmembrane region" description="Helical" evidence="10">
    <location>
        <begin position="631"/>
        <end position="648"/>
    </location>
</feature>
<keyword evidence="7 10" id="KW-0472">Membrane</keyword>
<dbReference type="GO" id="GO:0008381">
    <property type="term" value="F:mechanosensitive monoatomic ion channel activity"/>
    <property type="evidence" value="ECO:0007669"/>
    <property type="project" value="UniProtKB-ARBA"/>
</dbReference>
<feature type="transmembrane region" description="Helical" evidence="10">
    <location>
        <begin position="694"/>
        <end position="720"/>
    </location>
</feature>
<dbReference type="InterPro" id="IPR049142">
    <property type="entry name" value="MS_channel_1st"/>
</dbReference>
<dbReference type="InterPro" id="IPR010920">
    <property type="entry name" value="LSM_dom_sf"/>
</dbReference>
<name>A0AAP4U3G4_9GAMM</name>
<dbReference type="InterPro" id="IPR049278">
    <property type="entry name" value="MS_channel_C"/>
</dbReference>
<dbReference type="InterPro" id="IPR023408">
    <property type="entry name" value="MscS_beta-dom_sf"/>
</dbReference>
<dbReference type="GO" id="GO:0005886">
    <property type="term" value="C:plasma membrane"/>
    <property type="evidence" value="ECO:0007669"/>
    <property type="project" value="UniProtKB-SubCell"/>
</dbReference>
<evidence type="ECO:0000313" key="18">
    <source>
        <dbReference type="Proteomes" id="UP001170481"/>
    </source>
</evidence>
<feature type="transmembrane region" description="Helical" evidence="10">
    <location>
        <begin position="660"/>
        <end position="682"/>
    </location>
</feature>
<evidence type="ECO:0000256" key="4">
    <source>
        <dbReference type="ARBA" id="ARBA00022692"/>
    </source>
</evidence>
<proteinExistence type="inferred from homology"/>
<evidence type="ECO:0000256" key="3">
    <source>
        <dbReference type="ARBA" id="ARBA00022475"/>
    </source>
</evidence>
<dbReference type="Proteomes" id="UP001170481">
    <property type="component" value="Unassembled WGS sequence"/>
</dbReference>
<feature type="transmembrane region" description="Helical" evidence="10">
    <location>
        <begin position="915"/>
        <end position="943"/>
    </location>
</feature>
<keyword evidence="5 11" id="KW-0732">Signal</keyword>
<dbReference type="InterPro" id="IPR011066">
    <property type="entry name" value="MscS_channel_C_sf"/>
</dbReference>
<feature type="domain" description="Mechanosensitive ion channel transmembrane helices 2/3" evidence="16">
    <location>
        <begin position="889"/>
        <end position="929"/>
    </location>
</feature>
<dbReference type="SUPFAM" id="SSF82861">
    <property type="entry name" value="Mechanosensitive channel protein MscS (YggB), transmembrane region"/>
    <property type="match status" value="1"/>
</dbReference>
<evidence type="ECO:0000256" key="6">
    <source>
        <dbReference type="ARBA" id="ARBA00022989"/>
    </source>
</evidence>
<evidence type="ECO:0000256" key="7">
    <source>
        <dbReference type="ARBA" id="ARBA00023136"/>
    </source>
</evidence>
<dbReference type="Gene3D" id="3.30.70.100">
    <property type="match status" value="1"/>
</dbReference>
<sequence length="1181" mass="130673">MTGNKSLRLMMLAGALLLMVLLAWVPATASADAPKRADVQTQLEDLQSVEKPDADTRQRIADLKDTLTVLDDLAEATSSLNSLKSEVKEAPAELAKAQAELARLPQDYTPPSIASLEDESVEALDKRMTSILDSLQNLQDKLADTNRRLINAQSLPERSRSTLADAQQQVQRLQTQLGGSGDADLSGTGRDLIEARLALAETRGELSHSELNSSSLLRELAQVRKTLYSRQIANLEQDLEQVQTLVNDKRRNQSEQTIADATSGENAALADNPIFQQVLNRNRELSSQLLAITDRVNAVIRDGLEVRTQLDRVTQVERTMSEQIEAIKGSVLLARILREQQSRLPQVDVRKDLKEEIADLRLKQFELNKVREQLADIPGYLNSYVLGEAAALERPGGNADVSQISAELRQALIGQLEARKELVDKLDKEYDSLLARAIDLQLNQQQLLEVSGRLRQTIEEQLFWVANGKPLDLDWLSRTPEMLAEELRPNVWRGVVAGLSKGFQLSDLWVALPGLLLLIFITWKRSRIRARLADLHAQIGRLKQDTQLHTPRAILLNVLLAIPGALALALIGGVLSLGEGIMLWALGQALLKLSLAWGIFAIFRRLLVKDGVAERHFQWPANYVAELRRHIWWLGFALLPVVLTTNIISEADLNLLERPLGLAILFVGLMAMSFCLSRLILAHVPFFGLKLFRLILGLAMALVPVALGVLICLGYEYTALRLCGRFITTIFLFGAWILVEATVVRGLAVAARRLAYRRAVARRRAQVQEGAEGGVEVVEEPPLDMEQVNSQSLRLSKLILVISFLSIFYVVWADLLNVLSYLDSVVVWEIAASVEGDSATPISLADLIAGMITLAVAVMMARNLPGLLEVSILSRLELKQGSSYAITSLLSYVIMATGFVMTLGSMGVSWDKLQWLVAALSVGLGFGLQEIFANFISGLIILFERPVRIGDTITIGNLHGTVNRIRIRATTVTDFDRKEIIIPNKVFVTDQLINWSLSDNVTRVVLNFGVAHGSDLDLAHRLLMQAAQENRRVLKDPEPLVFCLTYNQDNFGFELRIYVNDLTDRLYATDEINRWVDARFREHGLKVAFQQMDVWLHRDDGTERLVEQRSASAEPLRPASGSPESSEGESTEYQSSEHREGGALIARRKPAEGLAGREDAGLREAAPDADGGDGGGDAGGR</sequence>
<dbReference type="InterPro" id="IPR052702">
    <property type="entry name" value="MscS-like_channel"/>
</dbReference>
<evidence type="ECO:0000256" key="2">
    <source>
        <dbReference type="ARBA" id="ARBA00008017"/>
    </source>
</evidence>
<dbReference type="PANTHER" id="PTHR30347">
    <property type="entry name" value="POTASSIUM CHANNEL RELATED"/>
    <property type="match status" value="1"/>
</dbReference>
<feature type="transmembrane region" description="Helical" evidence="10">
    <location>
        <begin position="882"/>
        <end position="903"/>
    </location>
</feature>
<feature type="transmembrane region" description="Helical" evidence="10">
    <location>
        <begin position="798"/>
        <end position="822"/>
    </location>
</feature>
<dbReference type="Pfam" id="PF21082">
    <property type="entry name" value="MS_channel_3rd"/>
    <property type="match status" value="1"/>
</dbReference>
<feature type="domain" description="Mechanosensitive ion channel inner membrane" evidence="13">
    <location>
        <begin position="508"/>
        <end position="828"/>
    </location>
</feature>
<keyword evidence="6 10" id="KW-1133">Transmembrane helix</keyword>
<gene>
    <name evidence="17" type="primary">mscK</name>
    <name evidence="17" type="ORF">Q4535_17335</name>
</gene>
<dbReference type="SUPFAM" id="SSF50182">
    <property type="entry name" value="Sm-like ribonucleoproteins"/>
    <property type="match status" value="1"/>
</dbReference>
<feature type="compositionally biased region" description="Basic and acidic residues" evidence="9">
    <location>
        <begin position="1149"/>
        <end position="1166"/>
    </location>
</feature>
<feature type="compositionally biased region" description="Gly residues" evidence="9">
    <location>
        <begin position="1172"/>
        <end position="1181"/>
    </location>
</feature>
<evidence type="ECO:0000313" key="17">
    <source>
        <dbReference type="EMBL" id="MDO6673871.1"/>
    </source>
</evidence>
<keyword evidence="8" id="KW-0175">Coiled coil</keyword>
<feature type="coiled-coil region" evidence="8">
    <location>
        <begin position="80"/>
        <end position="155"/>
    </location>
</feature>
<feature type="chain" id="PRO_5042844263" evidence="11">
    <location>
        <begin position="32"/>
        <end position="1181"/>
    </location>
</feature>
<feature type="transmembrane region" description="Helical" evidence="10">
    <location>
        <begin position="503"/>
        <end position="523"/>
    </location>
</feature>
<dbReference type="EMBL" id="JAUORK010000038">
    <property type="protein sequence ID" value="MDO6673871.1"/>
    <property type="molecule type" value="Genomic_DNA"/>
</dbReference>
<dbReference type="AlphaFoldDB" id="A0AAP4U3G4"/>
<keyword evidence="3" id="KW-1003">Cell membrane</keyword>
<dbReference type="InterPro" id="IPR025692">
    <property type="entry name" value="MscS_IM_dom1"/>
</dbReference>
<protein>
    <submittedName>
        <fullName evidence="17">Mechanosensitive channel MscK</fullName>
    </submittedName>
</protein>
<dbReference type="InterPro" id="IPR006685">
    <property type="entry name" value="MscS_channel_2nd"/>
</dbReference>
<evidence type="ECO:0000256" key="10">
    <source>
        <dbReference type="SAM" id="Phobius"/>
    </source>
</evidence>
<comment type="caution">
    <text evidence="17">The sequence shown here is derived from an EMBL/GenBank/DDBJ whole genome shotgun (WGS) entry which is preliminary data.</text>
</comment>
<dbReference type="Pfam" id="PF12794">
    <property type="entry name" value="MscS_TM"/>
    <property type="match status" value="1"/>
</dbReference>
<evidence type="ECO:0000259" key="14">
    <source>
        <dbReference type="Pfam" id="PF12795"/>
    </source>
</evidence>
<reference evidence="17" key="1">
    <citation type="submission" date="2023-07" db="EMBL/GenBank/DDBJ databases">
        <title>Genome content predicts the carbon catabolic preferences of heterotrophic bacteria.</title>
        <authorList>
            <person name="Gralka M."/>
        </authorList>
    </citation>
    <scope>NUCLEOTIDE SEQUENCE</scope>
    <source>
        <strain evidence="17">C2R13</strain>
    </source>
</reference>
<dbReference type="Pfam" id="PF12795">
    <property type="entry name" value="MscS_porin"/>
    <property type="match status" value="1"/>
</dbReference>
<evidence type="ECO:0000256" key="1">
    <source>
        <dbReference type="ARBA" id="ARBA00004651"/>
    </source>
</evidence>
<feature type="transmembrane region" description="Helical" evidence="10">
    <location>
        <begin position="842"/>
        <end position="861"/>
    </location>
</feature>
<comment type="subcellular location">
    <subcellularLocation>
        <location evidence="1">Cell membrane</location>
        <topology evidence="1">Multi-pass membrane protein</topology>
    </subcellularLocation>
</comment>
<evidence type="ECO:0000259" key="16">
    <source>
        <dbReference type="Pfam" id="PF21088"/>
    </source>
</evidence>
<feature type="coiled-coil region" evidence="8">
    <location>
        <begin position="225"/>
        <end position="252"/>
    </location>
</feature>
<feature type="domain" description="Mechanosensitive ion channel MscS C-terminal" evidence="15">
    <location>
        <begin position="1004"/>
        <end position="1086"/>
    </location>
</feature>